<accession>A0A6J4M7E3</accession>
<evidence type="ECO:0000313" key="1">
    <source>
        <dbReference type="EMBL" id="CAA9351999.1"/>
    </source>
</evidence>
<dbReference type="PANTHER" id="PTHR43481">
    <property type="entry name" value="FRUCTOSE-1-PHOSPHATE PHOSPHATASE"/>
    <property type="match status" value="1"/>
</dbReference>
<dbReference type="InterPro" id="IPR006439">
    <property type="entry name" value="HAD-SF_hydro_IA"/>
</dbReference>
<evidence type="ECO:0008006" key="2">
    <source>
        <dbReference type="Google" id="ProtNLM"/>
    </source>
</evidence>
<dbReference type="InterPro" id="IPR036412">
    <property type="entry name" value="HAD-like_sf"/>
</dbReference>
<dbReference type="Pfam" id="PF13419">
    <property type="entry name" value="HAD_2"/>
    <property type="match status" value="1"/>
</dbReference>
<name>A0A6J4M7E3_9ACTN</name>
<reference evidence="1" key="1">
    <citation type="submission" date="2020-02" db="EMBL/GenBank/DDBJ databases">
        <authorList>
            <person name="Meier V. D."/>
        </authorList>
    </citation>
    <scope>NUCLEOTIDE SEQUENCE</scope>
    <source>
        <strain evidence="1">AVDCRST_MAG24</strain>
    </source>
</reference>
<dbReference type="CDD" id="cd07505">
    <property type="entry name" value="HAD_BPGM-like"/>
    <property type="match status" value="1"/>
</dbReference>
<dbReference type="Gene3D" id="1.10.150.240">
    <property type="entry name" value="Putative phosphatase, domain 2"/>
    <property type="match status" value="1"/>
</dbReference>
<dbReference type="EMBL" id="CADCUF010000265">
    <property type="protein sequence ID" value="CAA9351999.1"/>
    <property type="molecule type" value="Genomic_DNA"/>
</dbReference>
<dbReference type="SUPFAM" id="SSF56784">
    <property type="entry name" value="HAD-like"/>
    <property type="match status" value="1"/>
</dbReference>
<dbReference type="PANTHER" id="PTHR43481:SF4">
    <property type="entry name" value="GLYCEROL-1-PHOSPHATE PHOSPHOHYDROLASE 1-RELATED"/>
    <property type="match status" value="1"/>
</dbReference>
<dbReference type="GO" id="GO:0050308">
    <property type="term" value="F:sugar-phosphatase activity"/>
    <property type="evidence" value="ECO:0007669"/>
    <property type="project" value="TreeGrafter"/>
</dbReference>
<dbReference type="InterPro" id="IPR041492">
    <property type="entry name" value="HAD_2"/>
</dbReference>
<dbReference type="InterPro" id="IPR023214">
    <property type="entry name" value="HAD_sf"/>
</dbReference>
<dbReference type="AlphaFoldDB" id="A0A6J4M7E3"/>
<proteinExistence type="predicted"/>
<gene>
    <name evidence="1" type="ORF">AVDCRST_MAG24-1857</name>
</gene>
<protein>
    <recommendedName>
        <fullName evidence="2">Hydrolase</fullName>
    </recommendedName>
</protein>
<dbReference type="InterPro" id="IPR051806">
    <property type="entry name" value="HAD-like_SPP"/>
</dbReference>
<sequence length="219" mass="23406">MDGTLVDTEPYWVAAETEVVTAHGNGAWTKEDALHLVGNDLLVSGSLLKERGDVRLPVERIVELLMDGVVRRIREAVPWRPGARELLAELREQRVPCALVTMSYERLVGPVLDSVATGSFDVVVTGDNVAHGKPHPEPYLHAARLLGVEPTDCVAIEDSNPGATSAEAAGCRVLVIEAHVSVEPGPGRVFLPTLEGLTPADLARLRPPRLTDPGSAPPS</sequence>
<organism evidence="1">
    <name type="scientific">uncultured Nocardioidaceae bacterium</name>
    <dbReference type="NCBI Taxonomy" id="253824"/>
    <lineage>
        <taxon>Bacteria</taxon>
        <taxon>Bacillati</taxon>
        <taxon>Actinomycetota</taxon>
        <taxon>Actinomycetes</taxon>
        <taxon>Propionibacteriales</taxon>
        <taxon>Nocardioidaceae</taxon>
        <taxon>environmental samples</taxon>
    </lineage>
</organism>
<dbReference type="NCBIfam" id="TIGR01509">
    <property type="entry name" value="HAD-SF-IA-v3"/>
    <property type="match status" value="1"/>
</dbReference>
<dbReference type="InterPro" id="IPR023198">
    <property type="entry name" value="PGP-like_dom2"/>
</dbReference>
<dbReference type="Gene3D" id="3.40.50.1000">
    <property type="entry name" value="HAD superfamily/HAD-like"/>
    <property type="match status" value="1"/>
</dbReference>